<proteinExistence type="predicted"/>
<feature type="region of interest" description="Disordered" evidence="1">
    <location>
        <begin position="105"/>
        <end position="144"/>
    </location>
</feature>
<reference evidence="4" key="2">
    <citation type="submission" date="2015-01" db="EMBL/GenBank/DDBJ databases">
        <title>Evolutionary Origins and Diversification of the Mycorrhizal Mutualists.</title>
        <authorList>
            <consortium name="DOE Joint Genome Institute"/>
            <consortium name="Mycorrhizal Genomics Consortium"/>
            <person name="Kohler A."/>
            <person name="Kuo A."/>
            <person name="Nagy L.G."/>
            <person name="Floudas D."/>
            <person name="Copeland A."/>
            <person name="Barry K.W."/>
            <person name="Cichocki N."/>
            <person name="Veneault-Fourrey C."/>
            <person name="LaButti K."/>
            <person name="Lindquist E.A."/>
            <person name="Lipzen A."/>
            <person name="Lundell T."/>
            <person name="Morin E."/>
            <person name="Murat C."/>
            <person name="Riley R."/>
            <person name="Ohm R."/>
            <person name="Sun H."/>
            <person name="Tunlid A."/>
            <person name="Henrissat B."/>
            <person name="Grigoriev I.V."/>
            <person name="Hibbett D.S."/>
            <person name="Martin F."/>
        </authorList>
    </citation>
    <scope>NUCLEOTIDE SEQUENCE [LARGE SCALE GENOMIC DNA]</scope>
    <source>
        <strain evidence="4">ATCC 200175</strain>
    </source>
</reference>
<keyword evidence="2" id="KW-0472">Membrane</keyword>
<reference evidence="3 4" key="1">
    <citation type="submission" date="2014-06" db="EMBL/GenBank/DDBJ databases">
        <authorList>
            <consortium name="DOE Joint Genome Institute"/>
            <person name="Kuo A."/>
            <person name="Kohler A."/>
            <person name="Nagy L.G."/>
            <person name="Floudas D."/>
            <person name="Copeland A."/>
            <person name="Barry K.W."/>
            <person name="Cichocki N."/>
            <person name="Veneault-Fourrey C."/>
            <person name="LaButti K."/>
            <person name="Lindquist E.A."/>
            <person name="Lipzen A."/>
            <person name="Lundell T."/>
            <person name="Morin E."/>
            <person name="Murat C."/>
            <person name="Sun H."/>
            <person name="Tunlid A."/>
            <person name="Henrissat B."/>
            <person name="Grigoriev I.V."/>
            <person name="Hibbett D.S."/>
            <person name="Martin F."/>
            <person name="Nordberg H.P."/>
            <person name="Cantor M.N."/>
            <person name="Hua S.X."/>
        </authorList>
    </citation>
    <scope>NUCLEOTIDE SEQUENCE [LARGE SCALE GENOMIC DNA]</scope>
    <source>
        <strain evidence="3 4">ATCC 200175</strain>
    </source>
</reference>
<sequence length="410" mass="49566">MPMSRTPRQSETTPLINNEKRKKWPSLVTMAITVIIMLITADCLIRILSNPCNDPLDPDVRARIRKEWDLQLRQHDELARNHQEQGKTWKREKIAHIKHVEEWHQEHEAYQSEKKEREERWKREQMAHDKLVQEEQDRERKAYQSEKKEREERWKREQMAHDKLVQEEQEREREAYNLEKKERKETWKVEQSAHDELVEEWNREREAYISEKREREERWKREQRAHDELVREEWERERITHYREKMEREEREEDERRKLNMVWVGVKPHGCSTYATREYTARLANVPSHYNNRVEACKATPLVVHGQPYLPRTCQDNGRNGIIGTWNVNQSQPDCVTFWSDYKDKGCTSVGSRKRRIEHHLENLPLGGDWREFSATTPISFLDMQFPGAVEAFKSTWGVYGLWEIDDGEC</sequence>
<dbReference type="OrthoDB" id="3153758at2759"/>
<organism evidence="3 4">
    <name type="scientific">Paxillus involutus ATCC 200175</name>
    <dbReference type="NCBI Taxonomy" id="664439"/>
    <lineage>
        <taxon>Eukaryota</taxon>
        <taxon>Fungi</taxon>
        <taxon>Dikarya</taxon>
        <taxon>Basidiomycota</taxon>
        <taxon>Agaricomycotina</taxon>
        <taxon>Agaricomycetes</taxon>
        <taxon>Agaricomycetidae</taxon>
        <taxon>Boletales</taxon>
        <taxon>Paxilineae</taxon>
        <taxon>Paxillaceae</taxon>
        <taxon>Paxillus</taxon>
    </lineage>
</organism>
<evidence type="ECO:0000256" key="1">
    <source>
        <dbReference type="SAM" id="MobiDB-lite"/>
    </source>
</evidence>
<evidence type="ECO:0000313" key="4">
    <source>
        <dbReference type="Proteomes" id="UP000053647"/>
    </source>
</evidence>
<name>A0A0C9SY52_PAXIN</name>
<feature type="transmembrane region" description="Helical" evidence="2">
    <location>
        <begin position="27"/>
        <end position="48"/>
    </location>
</feature>
<evidence type="ECO:0000256" key="2">
    <source>
        <dbReference type="SAM" id="Phobius"/>
    </source>
</evidence>
<accession>A0A0C9SY52</accession>
<keyword evidence="4" id="KW-1185">Reference proteome</keyword>
<protein>
    <submittedName>
        <fullName evidence="3">Unplaced genomic scaffold PAXINscaffold_18, whole genome shotgun sequence</fullName>
    </submittedName>
</protein>
<dbReference type="EMBL" id="KN819340">
    <property type="protein sequence ID" value="KIJ14809.1"/>
    <property type="molecule type" value="Genomic_DNA"/>
</dbReference>
<keyword evidence="2" id="KW-1133">Transmembrane helix</keyword>
<dbReference type="HOGENOM" id="CLU_050250_1_0_1"/>
<gene>
    <name evidence="3" type="ORF">PAXINDRAFT_169495</name>
</gene>
<evidence type="ECO:0000313" key="3">
    <source>
        <dbReference type="EMBL" id="KIJ14809.1"/>
    </source>
</evidence>
<dbReference type="Proteomes" id="UP000053647">
    <property type="component" value="Unassembled WGS sequence"/>
</dbReference>
<dbReference type="AlphaFoldDB" id="A0A0C9SY52"/>
<keyword evidence="2" id="KW-0812">Transmembrane</keyword>